<evidence type="ECO:0000256" key="1">
    <source>
        <dbReference type="SAM" id="MobiDB-lite"/>
    </source>
</evidence>
<accession>A0A512JF95</accession>
<protein>
    <submittedName>
        <fullName evidence="2">Uncharacterized protein</fullName>
    </submittedName>
</protein>
<evidence type="ECO:0000313" key="3">
    <source>
        <dbReference type="Proteomes" id="UP000321750"/>
    </source>
</evidence>
<dbReference type="AlphaFoldDB" id="A0A512JF95"/>
<keyword evidence="3" id="KW-1185">Reference proteome</keyword>
<proteinExistence type="predicted"/>
<organism evidence="2 3">
    <name type="scientific">Methylobacterium gnaphalii</name>
    <dbReference type="NCBI Taxonomy" id="1010610"/>
    <lineage>
        <taxon>Bacteria</taxon>
        <taxon>Pseudomonadati</taxon>
        <taxon>Pseudomonadota</taxon>
        <taxon>Alphaproteobacteria</taxon>
        <taxon>Hyphomicrobiales</taxon>
        <taxon>Methylobacteriaceae</taxon>
        <taxon>Methylobacterium</taxon>
    </lineage>
</organism>
<sequence length="79" mass="8352">MSARTASKVIRKGRLLWVAPRRALPASPPLPTGHTDALPVKPLTAADLIAMARAARIPRPVSGEPAARDLGGRRIVSEP</sequence>
<reference evidence="2 3" key="1">
    <citation type="submission" date="2019-07" db="EMBL/GenBank/DDBJ databases">
        <title>Whole genome shotgun sequence of Methylobacterium gnaphalii NBRC 107716.</title>
        <authorList>
            <person name="Hosoyama A."/>
            <person name="Uohara A."/>
            <person name="Ohji S."/>
            <person name="Ichikawa N."/>
        </authorList>
    </citation>
    <scope>NUCLEOTIDE SEQUENCE [LARGE SCALE GENOMIC DNA]</scope>
    <source>
        <strain evidence="2 3">NBRC 107716</strain>
    </source>
</reference>
<dbReference type="Proteomes" id="UP000321750">
    <property type="component" value="Unassembled WGS sequence"/>
</dbReference>
<evidence type="ECO:0000313" key="2">
    <source>
        <dbReference type="EMBL" id="GEP08614.1"/>
    </source>
</evidence>
<name>A0A512JF95_9HYPH</name>
<dbReference type="EMBL" id="BJZV01000002">
    <property type="protein sequence ID" value="GEP08614.1"/>
    <property type="molecule type" value="Genomic_DNA"/>
</dbReference>
<feature type="region of interest" description="Disordered" evidence="1">
    <location>
        <begin position="60"/>
        <end position="79"/>
    </location>
</feature>
<dbReference type="RefSeq" id="WP_147044970.1">
    <property type="nucleotide sequence ID" value="NZ_BJZV01000002.1"/>
</dbReference>
<feature type="compositionally biased region" description="Basic and acidic residues" evidence="1">
    <location>
        <begin position="66"/>
        <end position="79"/>
    </location>
</feature>
<gene>
    <name evidence="2" type="ORF">MGN01_04590</name>
</gene>
<comment type="caution">
    <text evidence="2">The sequence shown here is derived from an EMBL/GenBank/DDBJ whole genome shotgun (WGS) entry which is preliminary data.</text>
</comment>